<feature type="chain" id="PRO_5005531806" evidence="1">
    <location>
        <begin position="20"/>
        <end position="148"/>
    </location>
</feature>
<dbReference type="EMBL" id="AAUT02000021">
    <property type="protein sequence ID" value="KNA57997.1"/>
    <property type="molecule type" value="Genomic_DNA"/>
</dbReference>
<gene>
    <name evidence="2" type="ORF">VC274080_023751</name>
</gene>
<keyword evidence="1" id="KW-0732">Signal</keyword>
<name>A0A0K9UR73_VIBCL</name>
<reference evidence="2 3" key="1">
    <citation type="submission" date="2007-01" db="EMBL/GenBank/DDBJ databases">
        <authorList>
            <person name="Kobayashi T."/>
            <person name="Suzuki M."/>
            <person name="Inoue H."/>
            <person name="Itai R.N."/>
            <person name="Takahashi M."/>
            <person name="Nakanishi H."/>
            <person name="Mori S."/>
            <person name="Nishizawa N.K."/>
        </authorList>
    </citation>
    <scope>NUCLEOTIDE SEQUENCE [LARGE SCALE GENOMIC DNA]</scope>
    <source>
        <strain evidence="2 3">2740-80</strain>
    </source>
</reference>
<comment type="caution">
    <text evidence="2">The sequence shown here is derived from an EMBL/GenBank/DDBJ whole genome shotgun (WGS) entry which is preliminary data.</text>
</comment>
<dbReference type="AlphaFoldDB" id="A0A0K9UR73"/>
<feature type="signal peptide" evidence="1">
    <location>
        <begin position="1"/>
        <end position="19"/>
    </location>
</feature>
<accession>A0A0K9UR73</accession>
<evidence type="ECO:0000313" key="2">
    <source>
        <dbReference type="EMBL" id="KNA57997.1"/>
    </source>
</evidence>
<protein>
    <submittedName>
        <fullName evidence="2">Uncharacterized protein</fullName>
    </submittedName>
</protein>
<evidence type="ECO:0000313" key="3">
    <source>
        <dbReference type="Proteomes" id="UP000003017"/>
    </source>
</evidence>
<proteinExistence type="predicted"/>
<dbReference type="RefSeq" id="WP_000837433.1">
    <property type="nucleotide sequence ID" value="NZ_CP016324.1"/>
</dbReference>
<reference evidence="2 3" key="2">
    <citation type="submission" date="2010-08" db="EMBL/GenBank/DDBJ databases">
        <title>The Genome Sequence of Vibrio cholerae strain 2740-80.</title>
        <authorList>
            <consortium name="The Broad Institute Genome Sequencing Platform"/>
            <person name="Colwell R."/>
            <person name="Young S.K."/>
            <person name="Zeng Q."/>
            <person name="Alvarado L."/>
            <person name="Berlin A."/>
            <person name="Chapman S."/>
            <person name="Chen Z."/>
            <person name="Freedman E."/>
            <person name="Gellesch M."/>
            <person name="Goldberg J."/>
            <person name="Griggs A."/>
            <person name="Gujja S."/>
            <person name="Heilman E."/>
            <person name="Heiman D."/>
            <person name="Howarth C."/>
            <person name="Larson L."/>
            <person name="Mehta T."/>
            <person name="Neiman D.N."/>
            <person name="Park D."/>
            <person name="Pearson M."/>
            <person name="Roberts A."/>
            <person name="Saif S."/>
            <person name="Shenoy N."/>
            <person name="Sisk P."/>
            <person name="Stolte C."/>
            <person name="Sykes S."/>
            <person name="White J."/>
            <person name="Yandava C."/>
            <person name="Borodovsky M."/>
            <person name="Heidelberg J."/>
            <person name="Haas B."/>
            <person name="Nusbaum C."/>
            <person name="Birren B."/>
        </authorList>
    </citation>
    <scope>NUCLEOTIDE SEQUENCE [LARGE SCALE GENOMIC DNA]</scope>
    <source>
        <strain evidence="2 3">2740-80</strain>
    </source>
</reference>
<evidence type="ECO:0000256" key="1">
    <source>
        <dbReference type="SAM" id="SignalP"/>
    </source>
</evidence>
<organism evidence="2 3">
    <name type="scientific">Vibrio cholerae 2740-80</name>
    <dbReference type="NCBI Taxonomy" id="412614"/>
    <lineage>
        <taxon>Bacteria</taxon>
        <taxon>Pseudomonadati</taxon>
        <taxon>Pseudomonadota</taxon>
        <taxon>Gammaproteobacteria</taxon>
        <taxon>Vibrionales</taxon>
        <taxon>Vibrionaceae</taxon>
        <taxon>Vibrio</taxon>
    </lineage>
</organism>
<dbReference type="Proteomes" id="UP000003017">
    <property type="component" value="Unassembled WGS sequence"/>
</dbReference>
<sequence length="148" mass="16193">MKSKLALVIACVLPFSAMANQQYGDWVFDDGLKSYVSKEIVYGMASGLIKPYENKEMQFGVYINYETCHVKEGVPEPFGAIMVVGDYHEFKVQCLGKNKAVIFPADPMVSEKILDTMITSGNVCLSDSSAKLCFSGNGVKDVVAKVKS</sequence>